<keyword evidence="1" id="KW-1133">Transmembrane helix</keyword>
<evidence type="ECO:0000313" key="3">
    <source>
        <dbReference type="Proteomes" id="UP000235023"/>
    </source>
</evidence>
<keyword evidence="1" id="KW-0812">Transmembrane</keyword>
<evidence type="ECO:0000313" key="2">
    <source>
        <dbReference type="EMBL" id="PLN84561.1"/>
    </source>
</evidence>
<feature type="transmembrane region" description="Helical" evidence="1">
    <location>
        <begin position="35"/>
        <end position="55"/>
    </location>
</feature>
<evidence type="ECO:0000256" key="1">
    <source>
        <dbReference type="SAM" id="Phobius"/>
    </source>
</evidence>
<keyword evidence="3" id="KW-1185">Reference proteome</keyword>
<organism evidence="2 3">
    <name type="scientific">Aspergillus taichungensis</name>
    <dbReference type="NCBI Taxonomy" id="482145"/>
    <lineage>
        <taxon>Eukaryota</taxon>
        <taxon>Fungi</taxon>
        <taxon>Dikarya</taxon>
        <taxon>Ascomycota</taxon>
        <taxon>Pezizomycotina</taxon>
        <taxon>Eurotiomycetes</taxon>
        <taxon>Eurotiomycetidae</taxon>
        <taxon>Eurotiales</taxon>
        <taxon>Aspergillaceae</taxon>
        <taxon>Aspergillus</taxon>
        <taxon>Aspergillus subgen. Circumdati</taxon>
    </lineage>
</organism>
<name>A0A2J5I3U4_9EURO</name>
<accession>A0A2J5I3U4</accession>
<keyword evidence="1" id="KW-0472">Membrane</keyword>
<gene>
    <name evidence="2" type="ORF">BDW42DRAFT_35313</name>
</gene>
<dbReference type="EMBL" id="KZ559510">
    <property type="protein sequence ID" value="PLN84561.1"/>
    <property type="molecule type" value="Genomic_DNA"/>
</dbReference>
<dbReference type="Proteomes" id="UP000235023">
    <property type="component" value="Unassembled WGS sequence"/>
</dbReference>
<sequence length="120" mass="13892">MWYPYSITPCLWGIRSWLHADGRGRPVRCRRMSCCLVRICMVFLWSVSWFLSYLLPASYLLPPTYLPPEYSIPKATWYLAICSCKEISRQSSRRLANNANASGEPVNLGRRDYSCLASFK</sequence>
<reference evidence="3" key="1">
    <citation type="submission" date="2017-12" db="EMBL/GenBank/DDBJ databases">
        <authorList>
            <consortium name="DOE Joint Genome Institute"/>
            <person name="Mondo S.J."/>
            <person name="Kjaerbolling I."/>
            <person name="Vesth T.C."/>
            <person name="Frisvad J.C."/>
            <person name="Nybo J.L."/>
            <person name="Theobald S."/>
            <person name="Kuo A."/>
            <person name="Bowyer P."/>
            <person name="Matsuda Y."/>
            <person name="Lyhne E.K."/>
            <person name="Kogle M.E."/>
            <person name="Clum A."/>
            <person name="Lipzen A."/>
            <person name="Salamov A."/>
            <person name="Ngan C.Y."/>
            <person name="Daum C."/>
            <person name="Chiniquy J."/>
            <person name="Barry K."/>
            <person name="LaButti K."/>
            <person name="Haridas S."/>
            <person name="Simmons B.A."/>
            <person name="Magnuson J.K."/>
            <person name="Mortensen U.H."/>
            <person name="Larsen T.O."/>
            <person name="Grigoriev I.V."/>
            <person name="Baker S.E."/>
            <person name="Andersen M.R."/>
            <person name="Nordberg H.P."/>
            <person name="Cantor M.N."/>
            <person name="Hua S.X."/>
        </authorList>
    </citation>
    <scope>NUCLEOTIDE SEQUENCE [LARGE SCALE GENOMIC DNA]</scope>
    <source>
        <strain evidence="3">IBT 19404</strain>
    </source>
</reference>
<protein>
    <submittedName>
        <fullName evidence="2">Uncharacterized protein</fullName>
    </submittedName>
</protein>
<proteinExistence type="predicted"/>
<dbReference type="AlphaFoldDB" id="A0A2J5I3U4"/>